<dbReference type="AlphaFoldDB" id="A0A1R1QUF8"/>
<evidence type="ECO:0000256" key="10">
    <source>
        <dbReference type="SAM" id="Phobius"/>
    </source>
</evidence>
<reference evidence="13 14" key="1">
    <citation type="submission" date="2017-01" db="EMBL/GenBank/DDBJ databases">
        <title>Bacillus phylogenomics.</title>
        <authorList>
            <person name="Dunlap C."/>
        </authorList>
    </citation>
    <scope>NUCLEOTIDE SEQUENCE [LARGE SCALE GENOMIC DNA]</scope>
    <source>
        <strain evidence="13 14">NRRL B-41282</strain>
    </source>
</reference>
<evidence type="ECO:0000313" key="13">
    <source>
        <dbReference type="EMBL" id="OMI08299.1"/>
    </source>
</evidence>
<evidence type="ECO:0000259" key="12">
    <source>
        <dbReference type="Pfam" id="PF08345"/>
    </source>
</evidence>
<dbReference type="PANTHER" id="PTHR30046">
    <property type="entry name" value="FLAGELLAR M-RING PROTEIN"/>
    <property type="match status" value="1"/>
</dbReference>
<dbReference type="InterPro" id="IPR045851">
    <property type="entry name" value="AMP-bd_C_sf"/>
</dbReference>
<evidence type="ECO:0000256" key="1">
    <source>
        <dbReference type="ARBA" id="ARBA00004117"/>
    </source>
</evidence>
<comment type="subcellular location">
    <subcellularLocation>
        <location evidence="1 9">Bacterial flagellum basal body</location>
    </subcellularLocation>
    <subcellularLocation>
        <location evidence="2">Cell membrane</location>
        <topology evidence="2">Multi-pass membrane protein</topology>
    </subcellularLocation>
</comment>
<dbReference type="OrthoDB" id="9807026at2"/>
<feature type="domain" description="Flagellar M-ring C-terminal" evidence="12">
    <location>
        <begin position="257"/>
        <end position="400"/>
    </location>
</feature>
<dbReference type="GO" id="GO:0071973">
    <property type="term" value="P:bacterial-type flagellum-dependent cell motility"/>
    <property type="evidence" value="ECO:0007669"/>
    <property type="project" value="InterPro"/>
</dbReference>
<dbReference type="Pfam" id="PF01514">
    <property type="entry name" value="YscJ_FliF"/>
    <property type="match status" value="1"/>
</dbReference>
<keyword evidence="6 10" id="KW-1133">Transmembrane helix</keyword>
<evidence type="ECO:0000256" key="4">
    <source>
        <dbReference type="ARBA" id="ARBA00022475"/>
    </source>
</evidence>
<comment type="function">
    <text evidence="9">The M ring may be actively involved in energy transduction.</text>
</comment>
<evidence type="ECO:0000256" key="3">
    <source>
        <dbReference type="ARBA" id="ARBA00007971"/>
    </source>
</evidence>
<dbReference type="InterPro" id="IPR013556">
    <property type="entry name" value="Flag_M-ring_C"/>
</dbReference>
<evidence type="ECO:0000256" key="5">
    <source>
        <dbReference type="ARBA" id="ARBA00022692"/>
    </source>
</evidence>
<sequence length="533" mass="59463">MNRTLLQIKTKITDFWKNRSKLQKTLIVGVFAAAVILSIIIGIFASSNKMAPLYKDLSAEETGQIKQVLDEKGIPSEVATDGSVIKVPEEKVDTLKVDLAAEGLPKSGSIDYSFFGENAGFGMTDNEFDVLKVKATQTELSNLIKGIEGIKDSKVMINLPKDSVFVGEEKPEASASIVLQVKPGYTLDQNEINGLYHLVSKSVPNLDPKNIVIMDQNSTYYDQTGKESGSYADSYSSQREVKAQIEKDLQRQVQSMLGTMMGQDKVVVSVTSDIDFTKENRTEDLVEPVDKENMEGITVSAERVSETYSGQGAQAGGINGTGENDVTNYAEAEGENGNGDYEKSEERINNEVNRIHKEIAESPYKIRDLGVQVMVEPPDADNPQSLPAEREDDIKKILSTIVKTSIDKNYEEEPLTDEDVENKIVVSVQSFDGKQTMDQEEETGGIPLWAYIAGGALLIALIGFIIWLARRRKNADEEYEEEWYEVPQEPIRVEDVNNEKETEETVRRKQLEKMAKDKPEEFAKLLRSWLTED</sequence>
<protein>
    <recommendedName>
        <fullName evidence="9">Flagellar M-ring protein</fullName>
    </recommendedName>
</protein>
<dbReference type="PRINTS" id="PR01009">
    <property type="entry name" value="FLGMRINGFLIF"/>
</dbReference>
<keyword evidence="4" id="KW-1003">Cell membrane</keyword>
<keyword evidence="7 10" id="KW-0472">Membrane</keyword>
<accession>A0A1R1QUF8</accession>
<evidence type="ECO:0000256" key="9">
    <source>
        <dbReference type="PIRNR" id="PIRNR004862"/>
    </source>
</evidence>
<dbReference type="InterPro" id="IPR000067">
    <property type="entry name" value="FlgMring_FliF"/>
</dbReference>
<feature type="transmembrane region" description="Helical" evidence="10">
    <location>
        <begin position="448"/>
        <end position="469"/>
    </location>
</feature>
<keyword evidence="14" id="KW-1185">Reference proteome</keyword>
<accession>A0A1R1RZ87</accession>
<gene>
    <name evidence="13" type="ORF">BW143_04430</name>
</gene>
<comment type="similarity">
    <text evidence="3 9">Belongs to the FliF family.</text>
</comment>
<dbReference type="GO" id="GO:0005886">
    <property type="term" value="C:plasma membrane"/>
    <property type="evidence" value="ECO:0007669"/>
    <property type="project" value="UniProtKB-SubCell"/>
</dbReference>
<dbReference type="Pfam" id="PF08345">
    <property type="entry name" value="YscJ_FliF_C"/>
    <property type="match status" value="1"/>
</dbReference>
<keyword evidence="8 9" id="KW-0975">Bacterial flagellum</keyword>
<dbReference type="PANTHER" id="PTHR30046:SF0">
    <property type="entry name" value="FLAGELLAR M-RING PROTEIN"/>
    <property type="match status" value="1"/>
</dbReference>
<feature type="domain" description="Flagellar M-ring N-terminal" evidence="11">
    <location>
        <begin position="46"/>
        <end position="221"/>
    </location>
</feature>
<feature type="transmembrane region" description="Helical" evidence="10">
    <location>
        <begin position="26"/>
        <end position="45"/>
    </location>
</feature>
<keyword evidence="13" id="KW-0969">Cilium</keyword>
<dbReference type="Proteomes" id="UP000187367">
    <property type="component" value="Unassembled WGS sequence"/>
</dbReference>
<keyword evidence="13" id="KW-0966">Cell projection</keyword>
<dbReference type="GO" id="GO:0009431">
    <property type="term" value="C:bacterial-type flagellum basal body, MS ring"/>
    <property type="evidence" value="ECO:0007669"/>
    <property type="project" value="InterPro"/>
</dbReference>
<dbReference type="InterPro" id="IPR006182">
    <property type="entry name" value="FliF_N_dom"/>
</dbReference>
<dbReference type="InterPro" id="IPR043427">
    <property type="entry name" value="YscJ/FliF"/>
</dbReference>
<organism evidence="13 14">
    <name type="scientific">Bacillus swezeyi</name>
    <dbReference type="NCBI Taxonomy" id="1925020"/>
    <lineage>
        <taxon>Bacteria</taxon>
        <taxon>Bacillati</taxon>
        <taxon>Bacillota</taxon>
        <taxon>Bacilli</taxon>
        <taxon>Bacillales</taxon>
        <taxon>Bacillaceae</taxon>
        <taxon>Bacillus</taxon>
    </lineage>
</organism>
<dbReference type="PIRSF" id="PIRSF004862">
    <property type="entry name" value="FliF"/>
    <property type="match status" value="1"/>
</dbReference>
<name>A0A1R1QUF8_9BACI</name>
<evidence type="ECO:0000256" key="8">
    <source>
        <dbReference type="ARBA" id="ARBA00023143"/>
    </source>
</evidence>
<comment type="caution">
    <text evidence="13">The sequence shown here is derived from an EMBL/GenBank/DDBJ whole genome shotgun (WGS) entry which is preliminary data.</text>
</comment>
<dbReference type="RefSeq" id="WP_076760514.1">
    <property type="nucleotide sequence ID" value="NZ_JARMMH010000004.1"/>
</dbReference>
<dbReference type="Gene3D" id="3.30.300.30">
    <property type="match status" value="1"/>
</dbReference>
<keyword evidence="13" id="KW-0282">Flagellum</keyword>
<proteinExistence type="inferred from homology"/>
<evidence type="ECO:0000259" key="11">
    <source>
        <dbReference type="Pfam" id="PF01514"/>
    </source>
</evidence>
<keyword evidence="5 10" id="KW-0812">Transmembrane</keyword>
<dbReference type="EMBL" id="MTJL01000007">
    <property type="protein sequence ID" value="OMI08299.1"/>
    <property type="molecule type" value="Genomic_DNA"/>
</dbReference>
<evidence type="ECO:0000256" key="6">
    <source>
        <dbReference type="ARBA" id="ARBA00022989"/>
    </source>
</evidence>
<dbReference type="NCBIfam" id="TIGR00206">
    <property type="entry name" value="fliF"/>
    <property type="match status" value="1"/>
</dbReference>
<evidence type="ECO:0000256" key="2">
    <source>
        <dbReference type="ARBA" id="ARBA00004651"/>
    </source>
</evidence>
<evidence type="ECO:0000256" key="7">
    <source>
        <dbReference type="ARBA" id="ARBA00023136"/>
    </source>
</evidence>
<evidence type="ECO:0000313" key="14">
    <source>
        <dbReference type="Proteomes" id="UP000187367"/>
    </source>
</evidence>
<dbReference type="GO" id="GO:0003774">
    <property type="term" value="F:cytoskeletal motor activity"/>
    <property type="evidence" value="ECO:0007669"/>
    <property type="project" value="InterPro"/>
</dbReference>